<keyword evidence="1" id="KW-0472">Membrane</keyword>
<keyword evidence="1" id="KW-1133">Transmembrane helix</keyword>
<proteinExistence type="predicted"/>
<gene>
    <name evidence="2" type="ORF">g.7678</name>
</gene>
<sequence>ELRKRRRCADLGRSRINQLFANANWMWLLLNNIMFIKFTFEYYLQRQKTLRMYLYIQQKDTLKFYTWVELRKRRRCADLGRSRINQLFANANWMWLLLNNIMFIKFTF</sequence>
<protein>
    <submittedName>
        <fullName evidence="2">Uncharacterized protein</fullName>
    </submittedName>
</protein>
<feature type="non-terminal residue" evidence="2">
    <location>
        <position position="1"/>
    </location>
</feature>
<evidence type="ECO:0000313" key="2">
    <source>
        <dbReference type="EMBL" id="JAS13846.1"/>
    </source>
</evidence>
<dbReference type="AlphaFoldDB" id="A0A1B6CK82"/>
<reference evidence="2" key="1">
    <citation type="submission" date="2015-12" db="EMBL/GenBank/DDBJ databases">
        <title>De novo transcriptome assembly of four potential Pierce s Disease insect vectors from Arizona vineyards.</title>
        <authorList>
            <person name="Tassone E.E."/>
        </authorList>
    </citation>
    <scope>NUCLEOTIDE SEQUENCE</scope>
</reference>
<dbReference type="EMBL" id="GEDC01023452">
    <property type="protein sequence ID" value="JAS13846.1"/>
    <property type="molecule type" value="Transcribed_RNA"/>
</dbReference>
<feature type="non-terminal residue" evidence="2">
    <location>
        <position position="108"/>
    </location>
</feature>
<accession>A0A1B6CK82</accession>
<keyword evidence="1" id="KW-0812">Transmembrane</keyword>
<feature type="transmembrane region" description="Helical" evidence="1">
    <location>
        <begin position="25"/>
        <end position="44"/>
    </location>
</feature>
<name>A0A1B6CK82_9HEMI</name>
<evidence type="ECO:0000256" key="1">
    <source>
        <dbReference type="SAM" id="Phobius"/>
    </source>
</evidence>
<organism evidence="2">
    <name type="scientific">Clastoptera arizonana</name>
    <name type="common">Arizona spittle bug</name>
    <dbReference type="NCBI Taxonomy" id="38151"/>
    <lineage>
        <taxon>Eukaryota</taxon>
        <taxon>Metazoa</taxon>
        <taxon>Ecdysozoa</taxon>
        <taxon>Arthropoda</taxon>
        <taxon>Hexapoda</taxon>
        <taxon>Insecta</taxon>
        <taxon>Pterygota</taxon>
        <taxon>Neoptera</taxon>
        <taxon>Paraneoptera</taxon>
        <taxon>Hemiptera</taxon>
        <taxon>Auchenorrhyncha</taxon>
        <taxon>Cercopoidea</taxon>
        <taxon>Clastopteridae</taxon>
        <taxon>Clastoptera</taxon>
    </lineage>
</organism>